<sequence length="726" mass="76380">MQQMSQQFASGMEQMQLQVQKLREEMGKASQEKVPTFFEKLTTFSNKVGELNQKIVGLANDLSKVAMGASLDEINNEAKAAAKERRLYAAKGKTPQQMKQFDELARKLAIVNPDLNRAQAMSLISKSEQLNPKQAEKYAEHAAKLSVTTRFAPEDHLKMMAAMKQGTGIDTGYRLANAIQYMSNHAGDLDGKFVESIVEFSAKNGALLDTPEKMASVVSEIGSLGIWNNDKALGALSESTLKLSEKGELTKLLTTQFKSQGKGKEAAGMAEKEASSIELALKSGDREEQKVALGKMMLSLSSIKDKTVQQKVLEDLGGTKGKELGADFPFLLERVGKIASGETRTEVGNDAEKSYQAAIQSDAYFQKSQAQATARQEAIDAATLIAKDTSNLFSELSTTTASVIKGFNGLDSSLRQAIEMVVIGVAGLGSIGAVTGLVPMFGDVIGIARDIVKGKNGSATPGTDAGGSTEGDPTRTQAQDQGQRQVTGADVNDAQSRTNQQQIDTGNETNGGNDSAKNPSLLSRAKDKLSKWKDSLSLQNTKGIFKKIPLLGTALGLTSLFKSKNKLEAAGQLGSEAIWSWGGTAAGAATGAAIGSIVPIIGTAAGGVIGGLLGGFGGSMLGSAAFDGIKSMFSSQAEQQPVHTMQALPSGPSVPGSSPAGEGPVRSQNVTITVPQITIPLHADGVLQDIPTMLKMLGDPTVGQKIKSIIEKALLDALETRGGVPV</sequence>
<feature type="region of interest" description="Disordered" evidence="1">
    <location>
        <begin position="453"/>
        <end position="520"/>
    </location>
</feature>
<feature type="compositionally biased region" description="Polar residues" evidence="1">
    <location>
        <begin position="474"/>
        <end position="486"/>
    </location>
</feature>
<accession>A0A3M8CZ30</accession>
<evidence type="ECO:0008006" key="4">
    <source>
        <dbReference type="Google" id="ProtNLM"/>
    </source>
</evidence>
<evidence type="ECO:0000313" key="3">
    <source>
        <dbReference type="Proteomes" id="UP000269573"/>
    </source>
</evidence>
<comment type="caution">
    <text evidence="2">The sequence shown here is derived from an EMBL/GenBank/DDBJ whole genome shotgun (WGS) entry which is preliminary data.</text>
</comment>
<feature type="region of interest" description="Disordered" evidence="1">
    <location>
        <begin position="640"/>
        <end position="666"/>
    </location>
</feature>
<feature type="compositionally biased region" description="Polar residues" evidence="1">
    <location>
        <begin position="493"/>
        <end position="520"/>
    </location>
</feature>
<name>A0A3M8CZ30_9BACL</name>
<gene>
    <name evidence="2" type="ORF">EDM59_23155</name>
</gene>
<keyword evidence="3" id="KW-1185">Reference proteome</keyword>
<evidence type="ECO:0000256" key="1">
    <source>
        <dbReference type="SAM" id="MobiDB-lite"/>
    </source>
</evidence>
<reference evidence="2 3" key="1">
    <citation type="submission" date="2018-10" db="EMBL/GenBank/DDBJ databases">
        <title>Phylogenomics of Brevibacillus.</title>
        <authorList>
            <person name="Dunlap C."/>
        </authorList>
    </citation>
    <scope>NUCLEOTIDE SEQUENCE [LARGE SCALE GENOMIC DNA]</scope>
    <source>
        <strain evidence="2 3">JCM 15774</strain>
    </source>
</reference>
<organism evidence="2 3">
    <name type="scientific">Brevibacillus nitrificans</name>
    <dbReference type="NCBI Taxonomy" id="651560"/>
    <lineage>
        <taxon>Bacteria</taxon>
        <taxon>Bacillati</taxon>
        <taxon>Bacillota</taxon>
        <taxon>Bacilli</taxon>
        <taxon>Bacillales</taxon>
        <taxon>Paenibacillaceae</taxon>
        <taxon>Brevibacillus</taxon>
    </lineage>
</organism>
<evidence type="ECO:0000313" key="2">
    <source>
        <dbReference type="EMBL" id="RNB81086.1"/>
    </source>
</evidence>
<proteinExistence type="predicted"/>
<dbReference type="AlphaFoldDB" id="A0A3M8CZ30"/>
<protein>
    <recommendedName>
        <fullName evidence="4">Phage tail tape measure protein</fullName>
    </recommendedName>
</protein>
<feature type="compositionally biased region" description="Low complexity" evidence="1">
    <location>
        <begin position="649"/>
        <end position="664"/>
    </location>
</feature>
<dbReference type="Proteomes" id="UP000269573">
    <property type="component" value="Unassembled WGS sequence"/>
</dbReference>
<dbReference type="EMBL" id="RHHU01000016">
    <property type="protein sequence ID" value="RNB81086.1"/>
    <property type="molecule type" value="Genomic_DNA"/>
</dbReference>